<dbReference type="AlphaFoldDB" id="A0A6M2DVY1"/>
<keyword evidence="1" id="KW-0472">Membrane</keyword>
<feature type="transmembrane region" description="Helical" evidence="1">
    <location>
        <begin position="12"/>
        <end position="35"/>
    </location>
</feature>
<accession>A0A6M2DVY1</accession>
<organism evidence="2">
    <name type="scientific">Xenopsylla cheopis</name>
    <name type="common">Oriental rat flea</name>
    <name type="synonym">Pulex cheopis</name>
    <dbReference type="NCBI Taxonomy" id="163159"/>
    <lineage>
        <taxon>Eukaryota</taxon>
        <taxon>Metazoa</taxon>
        <taxon>Ecdysozoa</taxon>
        <taxon>Arthropoda</taxon>
        <taxon>Hexapoda</taxon>
        <taxon>Insecta</taxon>
        <taxon>Pterygota</taxon>
        <taxon>Neoptera</taxon>
        <taxon>Endopterygota</taxon>
        <taxon>Siphonaptera</taxon>
        <taxon>Pulicidae</taxon>
        <taxon>Xenopsyllinae</taxon>
        <taxon>Xenopsylla</taxon>
    </lineage>
</organism>
<name>A0A6M2DVY1_XENCH</name>
<reference evidence="2" key="1">
    <citation type="submission" date="2020-03" db="EMBL/GenBank/DDBJ databases">
        <title>Transcriptomic Profiling of the Digestive Tract of the Rat Flea, Xenopsylla cheopis, Following Blood Feeding and Infection with Yersinia pestis.</title>
        <authorList>
            <person name="Bland D.M."/>
            <person name="Martens C.A."/>
            <person name="Virtaneva K."/>
            <person name="Kanakabandi K."/>
            <person name="Long D."/>
            <person name="Rosenke R."/>
            <person name="Saturday G.A."/>
            <person name="Hoyt F.H."/>
            <person name="Bruno D.P."/>
            <person name="Ribeiro J.M.C."/>
            <person name="Hinnebusch J."/>
        </authorList>
    </citation>
    <scope>NUCLEOTIDE SEQUENCE</scope>
</reference>
<keyword evidence="1" id="KW-1133">Transmembrane helix</keyword>
<evidence type="ECO:0000256" key="1">
    <source>
        <dbReference type="SAM" id="Phobius"/>
    </source>
</evidence>
<proteinExistence type="predicted"/>
<sequence>MSDFSNLSLTSVFISILQITLTIIWMFGLLMAFVWNNIERNSIFAGKLNMEIHLKSLEGLYSGDSISNIM</sequence>
<evidence type="ECO:0000313" key="2">
    <source>
        <dbReference type="EMBL" id="NOV50273.1"/>
    </source>
</evidence>
<dbReference type="EMBL" id="GIIL01006547">
    <property type="protein sequence ID" value="NOV50273.1"/>
    <property type="molecule type" value="Transcribed_RNA"/>
</dbReference>
<keyword evidence="1" id="KW-0812">Transmembrane</keyword>
<protein>
    <submittedName>
        <fullName evidence="2">Putative secreted protein</fullName>
    </submittedName>
</protein>